<evidence type="ECO:0000256" key="6">
    <source>
        <dbReference type="ARBA" id="ARBA00022832"/>
    </source>
</evidence>
<dbReference type="PANTHER" id="PTHR10655:SF68">
    <property type="entry name" value="PALMITOYL-PROTEIN HYDROLASE"/>
    <property type="match status" value="1"/>
</dbReference>
<dbReference type="InterPro" id="IPR003140">
    <property type="entry name" value="PLipase/COase/thioEstase"/>
</dbReference>
<dbReference type="PANTHER" id="PTHR10655">
    <property type="entry name" value="LYSOPHOSPHOLIPASE-RELATED"/>
    <property type="match status" value="1"/>
</dbReference>
<keyword evidence="13" id="KW-1185">Reference proteome</keyword>
<dbReference type="Proteomes" id="UP000198287">
    <property type="component" value="Unassembled WGS sequence"/>
</dbReference>
<comment type="caution">
    <text evidence="12">The sequence shown here is derived from an EMBL/GenBank/DDBJ whole genome shotgun (WGS) entry which is preliminary data.</text>
</comment>
<evidence type="ECO:0000256" key="2">
    <source>
        <dbReference type="ARBA" id="ARBA00006499"/>
    </source>
</evidence>
<comment type="subcellular location">
    <subcellularLocation>
        <location evidence="1">Cytoplasm</location>
    </subcellularLocation>
</comment>
<evidence type="ECO:0000256" key="7">
    <source>
        <dbReference type="ARBA" id="ARBA00023098"/>
    </source>
</evidence>
<dbReference type="Gene3D" id="3.40.50.1820">
    <property type="entry name" value="alpha/beta hydrolase"/>
    <property type="match status" value="1"/>
</dbReference>
<evidence type="ECO:0000313" key="12">
    <source>
        <dbReference type="EMBL" id="OXA37047.1"/>
    </source>
</evidence>
<dbReference type="OrthoDB" id="2418081at2759"/>
<comment type="catalytic activity">
    <reaction evidence="10">
        <text>1-hexadecanoyl-sn-glycero-3-phosphocholine + H2O = sn-glycerol 3-phosphocholine + hexadecanoate + H(+)</text>
        <dbReference type="Rhea" id="RHEA:40435"/>
        <dbReference type="ChEBI" id="CHEBI:7896"/>
        <dbReference type="ChEBI" id="CHEBI:15377"/>
        <dbReference type="ChEBI" id="CHEBI:15378"/>
        <dbReference type="ChEBI" id="CHEBI:16870"/>
        <dbReference type="ChEBI" id="CHEBI:72998"/>
    </reaction>
    <physiologicalReaction direction="left-to-right" evidence="10">
        <dbReference type="Rhea" id="RHEA:40436"/>
    </physiologicalReaction>
</comment>
<dbReference type="GO" id="GO:0006631">
    <property type="term" value="P:fatty acid metabolic process"/>
    <property type="evidence" value="ECO:0007669"/>
    <property type="project" value="UniProtKB-KW"/>
</dbReference>
<dbReference type="InterPro" id="IPR029058">
    <property type="entry name" value="AB_hydrolase_fold"/>
</dbReference>
<organism evidence="12 13">
    <name type="scientific">Folsomia candida</name>
    <name type="common">Springtail</name>
    <dbReference type="NCBI Taxonomy" id="158441"/>
    <lineage>
        <taxon>Eukaryota</taxon>
        <taxon>Metazoa</taxon>
        <taxon>Ecdysozoa</taxon>
        <taxon>Arthropoda</taxon>
        <taxon>Hexapoda</taxon>
        <taxon>Collembola</taxon>
        <taxon>Entomobryomorpha</taxon>
        <taxon>Isotomoidea</taxon>
        <taxon>Isotomidae</taxon>
        <taxon>Proisotominae</taxon>
        <taxon>Folsomia</taxon>
    </lineage>
</organism>
<keyword evidence="5" id="KW-0378">Hydrolase</keyword>
<evidence type="ECO:0000256" key="10">
    <source>
        <dbReference type="ARBA" id="ARBA00048656"/>
    </source>
</evidence>
<feature type="domain" description="Phospholipase/carboxylesterase/thioesterase" evidence="11">
    <location>
        <begin position="7"/>
        <end position="216"/>
    </location>
</feature>
<comment type="catalytic activity">
    <reaction evidence="9">
        <text>S-hexadecanoyl-L-cysteinyl-[protein] + H2O = L-cysteinyl-[protein] + hexadecanoate + H(+)</text>
        <dbReference type="Rhea" id="RHEA:19233"/>
        <dbReference type="Rhea" id="RHEA-COMP:10131"/>
        <dbReference type="Rhea" id="RHEA-COMP:11032"/>
        <dbReference type="ChEBI" id="CHEBI:7896"/>
        <dbReference type="ChEBI" id="CHEBI:15377"/>
        <dbReference type="ChEBI" id="CHEBI:15378"/>
        <dbReference type="ChEBI" id="CHEBI:29950"/>
        <dbReference type="ChEBI" id="CHEBI:74151"/>
        <dbReference type="EC" id="3.1.2.22"/>
    </reaction>
</comment>
<dbReference type="AlphaFoldDB" id="A0A226CX13"/>
<reference evidence="12 13" key="1">
    <citation type="submission" date="2015-12" db="EMBL/GenBank/DDBJ databases">
        <title>The genome of Folsomia candida.</title>
        <authorList>
            <person name="Faddeeva A."/>
            <person name="Derks M.F."/>
            <person name="Anvar Y."/>
            <person name="Smit S."/>
            <person name="Van Straalen N."/>
            <person name="Roelofs D."/>
        </authorList>
    </citation>
    <scope>NUCLEOTIDE SEQUENCE [LARGE SCALE GENOMIC DNA]</scope>
    <source>
        <strain evidence="12 13">VU population</strain>
        <tissue evidence="12">Whole body</tissue>
    </source>
</reference>
<evidence type="ECO:0000256" key="8">
    <source>
        <dbReference type="ARBA" id="ARBA00031195"/>
    </source>
</evidence>
<dbReference type="InterPro" id="IPR050565">
    <property type="entry name" value="LYPA1-2/EST-like"/>
</dbReference>
<comment type="similarity">
    <text evidence="2">Belongs to the AB hydrolase superfamily. AB hydrolase 2 family.</text>
</comment>
<evidence type="ECO:0000256" key="9">
    <source>
        <dbReference type="ARBA" id="ARBA00047337"/>
    </source>
</evidence>
<gene>
    <name evidence="12" type="ORF">Fcan01_28212</name>
</gene>
<dbReference type="GO" id="GO:0052689">
    <property type="term" value="F:carboxylic ester hydrolase activity"/>
    <property type="evidence" value="ECO:0007669"/>
    <property type="project" value="TreeGrafter"/>
</dbReference>
<keyword evidence="4" id="KW-0963">Cytoplasm</keyword>
<sequence length="219" mass="23850">MSLIPPVIIPAAVKHTATIFFLHGLGDTGHGWASDLADIKPPHAKLICPTAPEAPVTINMGFEMPSWFDIRSLDKNDGNEDEQGVKNASQDIVKMIDDEIKAGIPADRILLGGFSQGAALSLYTGLTGPHSLAGLVILSGYLPVRKTISWDKINKPPVLQCHGDADTVVHYEVGVGTSKMLQELGKLPNFTFKTYENLQHSSSPREMRDVQNFIKEKLP</sequence>
<evidence type="ECO:0000259" key="11">
    <source>
        <dbReference type="Pfam" id="PF02230"/>
    </source>
</evidence>
<dbReference type="GO" id="GO:0008474">
    <property type="term" value="F:palmitoyl-(protein) hydrolase activity"/>
    <property type="evidence" value="ECO:0007669"/>
    <property type="project" value="UniProtKB-EC"/>
</dbReference>
<evidence type="ECO:0000256" key="3">
    <source>
        <dbReference type="ARBA" id="ARBA00012423"/>
    </source>
</evidence>
<protein>
    <recommendedName>
        <fullName evidence="3">palmitoyl-protein hydrolase</fullName>
        <ecNumber evidence="3">3.1.2.22</ecNumber>
    </recommendedName>
    <alternativeName>
        <fullName evidence="8">Palmitoyl-protein hydrolase</fullName>
    </alternativeName>
</protein>
<dbReference type="FunFam" id="3.40.50.1820:FF:000010">
    <property type="entry name" value="Acyl-protein thioesterase 2"/>
    <property type="match status" value="1"/>
</dbReference>
<proteinExistence type="inferred from homology"/>
<dbReference type="EMBL" id="LNIX01000066">
    <property type="protein sequence ID" value="OXA37047.1"/>
    <property type="molecule type" value="Genomic_DNA"/>
</dbReference>
<dbReference type="STRING" id="158441.A0A226CX13"/>
<evidence type="ECO:0000256" key="4">
    <source>
        <dbReference type="ARBA" id="ARBA00022490"/>
    </source>
</evidence>
<accession>A0A226CX13</accession>
<dbReference type="Pfam" id="PF02230">
    <property type="entry name" value="Abhydrolase_2"/>
    <property type="match status" value="1"/>
</dbReference>
<dbReference type="EC" id="3.1.2.22" evidence="3"/>
<keyword evidence="7" id="KW-0443">Lipid metabolism</keyword>
<keyword evidence="6" id="KW-0276">Fatty acid metabolism</keyword>
<dbReference type="SUPFAM" id="SSF53474">
    <property type="entry name" value="alpha/beta-Hydrolases"/>
    <property type="match status" value="1"/>
</dbReference>
<evidence type="ECO:0000256" key="1">
    <source>
        <dbReference type="ARBA" id="ARBA00004496"/>
    </source>
</evidence>
<dbReference type="OMA" id="SWFDIAN"/>
<dbReference type="GO" id="GO:0005737">
    <property type="term" value="C:cytoplasm"/>
    <property type="evidence" value="ECO:0007669"/>
    <property type="project" value="UniProtKB-SubCell"/>
</dbReference>
<evidence type="ECO:0000256" key="5">
    <source>
        <dbReference type="ARBA" id="ARBA00022801"/>
    </source>
</evidence>
<name>A0A226CX13_FOLCA</name>
<evidence type="ECO:0000313" key="13">
    <source>
        <dbReference type="Proteomes" id="UP000198287"/>
    </source>
</evidence>